<protein>
    <submittedName>
        <fullName evidence="1">L-rhamnose mutarotase</fullName>
    </submittedName>
</protein>
<dbReference type="Gene3D" id="3.30.70.100">
    <property type="match status" value="1"/>
</dbReference>
<accession>A0A3T0NAI6</accession>
<keyword evidence="2" id="KW-1185">Reference proteome</keyword>
<dbReference type="Pfam" id="PF05336">
    <property type="entry name" value="rhaM"/>
    <property type="match status" value="1"/>
</dbReference>
<dbReference type="InterPro" id="IPR008000">
    <property type="entry name" value="Rham/fucose_mutarotase"/>
</dbReference>
<sequence>MQRMGMVIGIKPDRIADYKRLHAAVWPDVLAQIAGSNIRNYSIFLREPENLLFGYWEYHGTDLNADLAKMAEDPKTQEWWTHTDPCQSPLASRASGEQWAMMEHVFYTE</sequence>
<gene>
    <name evidence="1" type="ORF">EBB79_24415</name>
</gene>
<dbReference type="SUPFAM" id="SSF54909">
    <property type="entry name" value="Dimeric alpha+beta barrel"/>
    <property type="match status" value="1"/>
</dbReference>
<dbReference type="PANTHER" id="PTHR34389">
    <property type="entry name" value="L-RHAMNOSE MUTAROTASE"/>
    <property type="match status" value="1"/>
</dbReference>
<name>A0A3T0NAI6_9RHOB</name>
<dbReference type="PANTHER" id="PTHR34389:SF2">
    <property type="entry name" value="L-RHAMNOSE MUTAROTASE"/>
    <property type="match status" value="1"/>
</dbReference>
<dbReference type="RefSeq" id="WP_127751529.1">
    <property type="nucleotide sequence ID" value="NZ_CP033223.1"/>
</dbReference>
<dbReference type="EMBL" id="CP033223">
    <property type="protein sequence ID" value="AZV81031.1"/>
    <property type="molecule type" value="Genomic_DNA"/>
</dbReference>
<proteinExistence type="predicted"/>
<evidence type="ECO:0000313" key="1">
    <source>
        <dbReference type="EMBL" id="AZV81031.1"/>
    </source>
</evidence>
<dbReference type="AlphaFoldDB" id="A0A3T0NAI6"/>
<dbReference type="GO" id="GO:0016857">
    <property type="term" value="F:racemase and epimerase activity, acting on carbohydrates and derivatives"/>
    <property type="evidence" value="ECO:0007669"/>
    <property type="project" value="InterPro"/>
</dbReference>
<organism evidence="1 2">
    <name type="scientific">Parasedimentitalea marina</name>
    <dbReference type="NCBI Taxonomy" id="2483033"/>
    <lineage>
        <taxon>Bacteria</taxon>
        <taxon>Pseudomonadati</taxon>
        <taxon>Pseudomonadota</taxon>
        <taxon>Alphaproteobacteria</taxon>
        <taxon>Rhodobacterales</taxon>
        <taxon>Paracoccaceae</taxon>
        <taxon>Parasedimentitalea</taxon>
    </lineage>
</organism>
<keyword evidence="1" id="KW-0614">Plasmid</keyword>
<dbReference type="KEGG" id="sedi:EBB79_24415"/>
<reference evidence="1 2" key="1">
    <citation type="submission" date="2018-10" db="EMBL/GenBank/DDBJ databases">
        <title>Parasedimentitalea marina sp. nov., a psychrophilic bacterium isolated from deep seawater of the New Britain Trench.</title>
        <authorList>
            <person name="Cao J."/>
        </authorList>
    </citation>
    <scope>NUCLEOTIDE SEQUENCE [LARGE SCALE GENOMIC DNA]</scope>
    <source>
        <strain evidence="1 2">W43</strain>
        <plasmid evidence="1 2">pW43D</plasmid>
    </source>
</reference>
<geneLocation type="plasmid" evidence="1 2">
    <name>pW43D</name>
</geneLocation>
<dbReference type="OrthoDB" id="9799608at2"/>
<dbReference type="Proteomes" id="UP000283063">
    <property type="component" value="Plasmid pW43D"/>
</dbReference>
<dbReference type="InterPro" id="IPR011008">
    <property type="entry name" value="Dimeric_a/b-barrel"/>
</dbReference>
<evidence type="ECO:0000313" key="2">
    <source>
        <dbReference type="Proteomes" id="UP000283063"/>
    </source>
</evidence>